<evidence type="ECO:0000259" key="4">
    <source>
        <dbReference type="Pfam" id="PF00884"/>
    </source>
</evidence>
<dbReference type="SUPFAM" id="SSF53649">
    <property type="entry name" value="Alkaline phosphatase-like"/>
    <property type="match status" value="1"/>
</dbReference>
<organism evidence="5 6">
    <name type="scientific">Mucilaginibacter antarcticus</name>
    <dbReference type="NCBI Taxonomy" id="1855725"/>
    <lineage>
        <taxon>Bacteria</taxon>
        <taxon>Pseudomonadati</taxon>
        <taxon>Bacteroidota</taxon>
        <taxon>Sphingobacteriia</taxon>
        <taxon>Sphingobacteriales</taxon>
        <taxon>Sphingobacteriaceae</taxon>
        <taxon>Mucilaginibacter</taxon>
    </lineage>
</organism>
<accession>A0ABW5XN49</accession>
<proteinExistence type="inferred from homology"/>
<reference evidence="6" key="1">
    <citation type="journal article" date="2019" name="Int. J. Syst. Evol. Microbiol.">
        <title>The Global Catalogue of Microorganisms (GCM) 10K type strain sequencing project: providing services to taxonomists for standard genome sequencing and annotation.</title>
        <authorList>
            <consortium name="The Broad Institute Genomics Platform"/>
            <consortium name="The Broad Institute Genome Sequencing Center for Infectious Disease"/>
            <person name="Wu L."/>
            <person name="Ma J."/>
        </authorList>
    </citation>
    <scope>NUCLEOTIDE SEQUENCE [LARGE SCALE GENOMIC DNA]</scope>
    <source>
        <strain evidence="6">KCTC 52232</strain>
    </source>
</reference>
<dbReference type="EMBL" id="JBHUON010000007">
    <property type="protein sequence ID" value="MFD2864622.1"/>
    <property type="molecule type" value="Genomic_DNA"/>
</dbReference>
<dbReference type="PANTHER" id="PTHR42693:SF53">
    <property type="entry name" value="ENDO-4-O-SULFATASE"/>
    <property type="match status" value="1"/>
</dbReference>
<dbReference type="Proteomes" id="UP001597601">
    <property type="component" value="Unassembled WGS sequence"/>
</dbReference>
<comment type="similarity">
    <text evidence="1">Belongs to the sulfatase family.</text>
</comment>
<dbReference type="EC" id="3.1.6.-" evidence="5"/>
<sequence length="543" mass="61053">MKLNRTVLTVGFSAMAIVTVIGLSGLKKAAVKPADNRPNIVLIMADDMGFSDVGAYGGEIPTPNIDGIAKSGIRFTQFYNTSRCCPTRASLLTGLYSHQAGVGQMAEDPFGNAADDPFHWGTPAYQGFLSNNSRTIAEVLKPAGYHTYMTGKWHLGMHGQEKWPVQRGFEKYYGILAGASSYLRPAQPRGLTYMNQNLAAPDSAYYTTNAFTTNAIDFIREQKDDKPFFLYLAYNAPHWPLQALPEDIALFKDKYKVGWDAIRKARFENQLKQGIFDKDFKLSNRDERVRSWDKLTPVEQERVSYRMAVYAAMVYRMDQNVGRLINHLKKTGKYENTIFIFLSDNGACAESYDEQGSGDTSLINSPKYSSVSYGMGWANASNTPFRKWKNRPEEGGMTAPFMISWPAKAGKTYQPGSFNRTLCHLIDLMPTFMEVSGAKYPGTFNGKPTPELQGRSIMPALASKPLSVHPYLFFEHENNCAVRKGDWKAAKAIKDTQWRLFNLATDRAEEHNVAQQHPDIVKDLNDHWQEWAVKNGVLNKKKS</sequence>
<keyword evidence="3" id="KW-1133">Transmembrane helix</keyword>
<dbReference type="InterPro" id="IPR000917">
    <property type="entry name" value="Sulfatase_N"/>
</dbReference>
<dbReference type="InterPro" id="IPR017850">
    <property type="entry name" value="Alkaline_phosphatase_core_sf"/>
</dbReference>
<name>A0ABW5XN49_9SPHI</name>
<protein>
    <submittedName>
        <fullName evidence="5">Arylsulfatase</fullName>
        <ecNumber evidence="5">3.1.6.-</ecNumber>
    </submittedName>
</protein>
<evidence type="ECO:0000256" key="2">
    <source>
        <dbReference type="ARBA" id="ARBA00022801"/>
    </source>
</evidence>
<keyword evidence="3" id="KW-0472">Membrane</keyword>
<keyword evidence="6" id="KW-1185">Reference proteome</keyword>
<dbReference type="RefSeq" id="WP_377125416.1">
    <property type="nucleotide sequence ID" value="NZ_JBHUON010000007.1"/>
</dbReference>
<keyword evidence="2 5" id="KW-0378">Hydrolase</keyword>
<evidence type="ECO:0000256" key="3">
    <source>
        <dbReference type="SAM" id="Phobius"/>
    </source>
</evidence>
<dbReference type="Gene3D" id="3.30.1120.10">
    <property type="match status" value="1"/>
</dbReference>
<dbReference type="Gene3D" id="3.40.720.10">
    <property type="entry name" value="Alkaline Phosphatase, subunit A"/>
    <property type="match status" value="1"/>
</dbReference>
<gene>
    <name evidence="5" type="ORF">ACFSYC_07945</name>
</gene>
<keyword evidence="3" id="KW-0812">Transmembrane</keyword>
<feature type="transmembrane region" description="Helical" evidence="3">
    <location>
        <begin position="7"/>
        <end position="26"/>
    </location>
</feature>
<evidence type="ECO:0000313" key="6">
    <source>
        <dbReference type="Proteomes" id="UP001597601"/>
    </source>
</evidence>
<dbReference type="GO" id="GO:0016787">
    <property type="term" value="F:hydrolase activity"/>
    <property type="evidence" value="ECO:0007669"/>
    <property type="project" value="UniProtKB-KW"/>
</dbReference>
<comment type="caution">
    <text evidence="5">The sequence shown here is derived from an EMBL/GenBank/DDBJ whole genome shotgun (WGS) entry which is preliminary data.</text>
</comment>
<evidence type="ECO:0000313" key="5">
    <source>
        <dbReference type="EMBL" id="MFD2864622.1"/>
    </source>
</evidence>
<dbReference type="Pfam" id="PF00884">
    <property type="entry name" value="Sulfatase"/>
    <property type="match status" value="1"/>
</dbReference>
<dbReference type="CDD" id="cd16025">
    <property type="entry name" value="PAS_like"/>
    <property type="match status" value="1"/>
</dbReference>
<dbReference type="PANTHER" id="PTHR42693">
    <property type="entry name" value="ARYLSULFATASE FAMILY MEMBER"/>
    <property type="match status" value="1"/>
</dbReference>
<dbReference type="InterPro" id="IPR050738">
    <property type="entry name" value="Sulfatase"/>
</dbReference>
<feature type="domain" description="Sulfatase N-terminal" evidence="4">
    <location>
        <begin position="38"/>
        <end position="437"/>
    </location>
</feature>
<evidence type="ECO:0000256" key="1">
    <source>
        <dbReference type="ARBA" id="ARBA00008779"/>
    </source>
</evidence>